<protein>
    <submittedName>
        <fullName evidence="2">Uncharacterized protein</fullName>
    </submittedName>
</protein>
<keyword evidence="1" id="KW-0472">Membrane</keyword>
<dbReference type="AlphaFoldDB" id="A0A5B7KD46"/>
<keyword evidence="3" id="KW-1185">Reference proteome</keyword>
<evidence type="ECO:0000313" key="3">
    <source>
        <dbReference type="Proteomes" id="UP000324222"/>
    </source>
</evidence>
<proteinExistence type="predicted"/>
<feature type="transmembrane region" description="Helical" evidence="1">
    <location>
        <begin position="12"/>
        <end position="30"/>
    </location>
</feature>
<dbReference type="EMBL" id="VSRR010135156">
    <property type="protein sequence ID" value="MPD03208.1"/>
    <property type="molecule type" value="Genomic_DNA"/>
</dbReference>
<reference evidence="2 3" key="1">
    <citation type="submission" date="2019-05" db="EMBL/GenBank/DDBJ databases">
        <title>Another draft genome of Portunus trituberculatus and its Hox gene families provides insights of decapod evolution.</title>
        <authorList>
            <person name="Jeong J.-H."/>
            <person name="Song I."/>
            <person name="Kim S."/>
            <person name="Choi T."/>
            <person name="Kim D."/>
            <person name="Ryu S."/>
            <person name="Kim W."/>
        </authorList>
    </citation>
    <scope>NUCLEOTIDE SEQUENCE [LARGE SCALE GENOMIC DNA]</scope>
    <source>
        <tissue evidence="2">Muscle</tissue>
    </source>
</reference>
<keyword evidence="1" id="KW-1133">Transmembrane helix</keyword>
<organism evidence="2 3">
    <name type="scientific">Portunus trituberculatus</name>
    <name type="common">Swimming crab</name>
    <name type="synonym">Neptunus trituberculatus</name>
    <dbReference type="NCBI Taxonomy" id="210409"/>
    <lineage>
        <taxon>Eukaryota</taxon>
        <taxon>Metazoa</taxon>
        <taxon>Ecdysozoa</taxon>
        <taxon>Arthropoda</taxon>
        <taxon>Crustacea</taxon>
        <taxon>Multicrustacea</taxon>
        <taxon>Malacostraca</taxon>
        <taxon>Eumalacostraca</taxon>
        <taxon>Eucarida</taxon>
        <taxon>Decapoda</taxon>
        <taxon>Pleocyemata</taxon>
        <taxon>Brachyura</taxon>
        <taxon>Eubrachyura</taxon>
        <taxon>Portunoidea</taxon>
        <taxon>Portunidae</taxon>
        <taxon>Portuninae</taxon>
        <taxon>Portunus</taxon>
    </lineage>
</organism>
<sequence length="42" mass="4613">MAGVKALPSVYHHLMAVPVLLGLLILMILVQPVHKVSVFVFM</sequence>
<evidence type="ECO:0000256" key="1">
    <source>
        <dbReference type="SAM" id="Phobius"/>
    </source>
</evidence>
<name>A0A5B7KD46_PORTR</name>
<evidence type="ECO:0000313" key="2">
    <source>
        <dbReference type="EMBL" id="MPD03208.1"/>
    </source>
</evidence>
<dbReference type="Proteomes" id="UP000324222">
    <property type="component" value="Unassembled WGS sequence"/>
</dbReference>
<gene>
    <name evidence="2" type="ORF">E2C01_098833</name>
</gene>
<comment type="caution">
    <text evidence="2">The sequence shown here is derived from an EMBL/GenBank/DDBJ whole genome shotgun (WGS) entry which is preliminary data.</text>
</comment>
<accession>A0A5B7KD46</accession>
<keyword evidence="1" id="KW-0812">Transmembrane</keyword>